<organism evidence="5 6">
    <name type="scientific">Alistipes shahii</name>
    <dbReference type="NCBI Taxonomy" id="328814"/>
    <lineage>
        <taxon>Bacteria</taxon>
        <taxon>Pseudomonadati</taxon>
        <taxon>Bacteroidota</taxon>
        <taxon>Bacteroidia</taxon>
        <taxon>Bacteroidales</taxon>
        <taxon>Rikenellaceae</taxon>
        <taxon>Alistipes</taxon>
    </lineage>
</organism>
<keyword evidence="2" id="KW-0238">DNA-binding</keyword>
<dbReference type="InterPro" id="IPR010998">
    <property type="entry name" value="Integrase_recombinase_N"/>
</dbReference>
<dbReference type="InterPro" id="IPR002104">
    <property type="entry name" value="Integrase_catalytic"/>
</dbReference>
<dbReference type="Pfam" id="PF13102">
    <property type="entry name" value="Phage_int_SAM_5"/>
    <property type="match status" value="1"/>
</dbReference>
<sequence length="404" mass="46400">MKNTFSVLFYVKKQQKKSGLLPIMGRITVNKQTTQFFTQLEIDPQTTEWDSKTKKINGKGASSLNSQLRNIEARIRTTYQEMFLRGPVLSAEQVKNAFLGIDDSSTTLLSVFQEYKQHQKDMIGKCRSLSTYKRITLVYNRVADFIKVKHHRSDMYAAEIDGSFVDDFSDYLFTTYKVSNNQVQKIMQVFKHVTKICIKKGLLKKDPFSDYKIKFDPVDPNFLTVDELKLIIQKKFSLRSLETTKDLFVFSCFTGLAFVDAMNLKRENITLAENGDMWIKITRQKTNIPSIIPVMDIAKSIIKKYENQNDSYVLPRSPHQHVNAYLKQIASSCGIKKNMTFHMARHTYATTAMSFGVPIATIAKTMGHANMKMTQHYARVLPEKIIKDINVLNTATQTLQTLCQ</sequence>
<dbReference type="InterPro" id="IPR013762">
    <property type="entry name" value="Integrase-like_cat_sf"/>
</dbReference>
<gene>
    <name evidence="5" type="ORF">F2Y13_14180</name>
</gene>
<evidence type="ECO:0000259" key="4">
    <source>
        <dbReference type="PROSITE" id="PS51898"/>
    </source>
</evidence>
<proteinExistence type="inferred from homology"/>
<dbReference type="Gene3D" id="1.10.150.130">
    <property type="match status" value="1"/>
</dbReference>
<dbReference type="CDD" id="cd01185">
    <property type="entry name" value="INTN1_C_like"/>
    <property type="match status" value="1"/>
</dbReference>
<dbReference type="InterPro" id="IPR025269">
    <property type="entry name" value="SAM-like_dom"/>
</dbReference>
<accession>A0A5B3FXL1</accession>
<feature type="domain" description="Tyr recombinase" evidence="4">
    <location>
        <begin position="218"/>
        <end position="390"/>
    </location>
</feature>
<dbReference type="InterPro" id="IPR035386">
    <property type="entry name" value="Arm-DNA-bind_5"/>
</dbReference>
<dbReference type="Pfam" id="PF00589">
    <property type="entry name" value="Phage_integrase"/>
    <property type="match status" value="1"/>
</dbReference>
<reference evidence="5 6" key="1">
    <citation type="journal article" date="2019" name="Nat. Med.">
        <title>A library of human gut bacterial isolates paired with longitudinal multiomics data enables mechanistic microbiome research.</title>
        <authorList>
            <person name="Poyet M."/>
            <person name="Groussin M."/>
            <person name="Gibbons S.M."/>
            <person name="Avila-Pacheco J."/>
            <person name="Jiang X."/>
            <person name="Kearney S.M."/>
            <person name="Perrotta A.R."/>
            <person name="Berdy B."/>
            <person name="Zhao S."/>
            <person name="Lieberman T.D."/>
            <person name="Swanson P.K."/>
            <person name="Smith M."/>
            <person name="Roesemann S."/>
            <person name="Alexander J.E."/>
            <person name="Rich S.A."/>
            <person name="Livny J."/>
            <person name="Vlamakis H."/>
            <person name="Clish C."/>
            <person name="Bullock K."/>
            <person name="Deik A."/>
            <person name="Scott J."/>
            <person name="Pierce K.A."/>
            <person name="Xavier R.J."/>
            <person name="Alm E.J."/>
        </authorList>
    </citation>
    <scope>NUCLEOTIDE SEQUENCE [LARGE SCALE GENOMIC DNA]</scope>
    <source>
        <strain evidence="5 6">BIOML-A2</strain>
    </source>
</reference>
<dbReference type="GO" id="GO:0003677">
    <property type="term" value="F:DNA binding"/>
    <property type="evidence" value="ECO:0007669"/>
    <property type="project" value="UniProtKB-KW"/>
</dbReference>
<dbReference type="InterPro" id="IPR011010">
    <property type="entry name" value="DNA_brk_join_enz"/>
</dbReference>
<dbReference type="RefSeq" id="WP_149887847.1">
    <property type="nucleotide sequence ID" value="NZ_VVXK01000029.1"/>
</dbReference>
<evidence type="ECO:0000313" key="5">
    <source>
        <dbReference type="EMBL" id="KAA2365961.1"/>
    </source>
</evidence>
<evidence type="ECO:0000256" key="1">
    <source>
        <dbReference type="ARBA" id="ARBA00008857"/>
    </source>
</evidence>
<dbReference type="Gene3D" id="1.10.443.10">
    <property type="entry name" value="Intergrase catalytic core"/>
    <property type="match status" value="1"/>
</dbReference>
<dbReference type="Proteomes" id="UP000323567">
    <property type="component" value="Unassembled WGS sequence"/>
</dbReference>
<dbReference type="SUPFAM" id="SSF56349">
    <property type="entry name" value="DNA breaking-rejoining enzymes"/>
    <property type="match status" value="1"/>
</dbReference>
<evidence type="ECO:0000256" key="2">
    <source>
        <dbReference type="ARBA" id="ARBA00023125"/>
    </source>
</evidence>
<dbReference type="AlphaFoldDB" id="A0A5B3FXL1"/>
<dbReference type="EMBL" id="VVXK01000029">
    <property type="protein sequence ID" value="KAA2365961.1"/>
    <property type="molecule type" value="Genomic_DNA"/>
</dbReference>
<dbReference type="PROSITE" id="PS51898">
    <property type="entry name" value="TYR_RECOMBINASE"/>
    <property type="match status" value="1"/>
</dbReference>
<dbReference type="Pfam" id="PF17293">
    <property type="entry name" value="Arm-DNA-bind_5"/>
    <property type="match status" value="1"/>
</dbReference>
<dbReference type="GO" id="GO:0006310">
    <property type="term" value="P:DNA recombination"/>
    <property type="evidence" value="ECO:0007669"/>
    <property type="project" value="UniProtKB-KW"/>
</dbReference>
<dbReference type="PANTHER" id="PTHR30349:SF64">
    <property type="entry name" value="PROPHAGE INTEGRASE INTD-RELATED"/>
    <property type="match status" value="1"/>
</dbReference>
<comment type="caution">
    <text evidence="5">The sequence shown here is derived from an EMBL/GenBank/DDBJ whole genome shotgun (WGS) entry which is preliminary data.</text>
</comment>
<protein>
    <submittedName>
        <fullName evidence="5">Site-specific integrase</fullName>
    </submittedName>
</protein>
<evidence type="ECO:0000256" key="3">
    <source>
        <dbReference type="ARBA" id="ARBA00023172"/>
    </source>
</evidence>
<keyword evidence="3" id="KW-0233">DNA recombination</keyword>
<comment type="similarity">
    <text evidence="1">Belongs to the 'phage' integrase family.</text>
</comment>
<evidence type="ECO:0000313" key="6">
    <source>
        <dbReference type="Proteomes" id="UP000323567"/>
    </source>
</evidence>
<dbReference type="InterPro" id="IPR050090">
    <property type="entry name" value="Tyrosine_recombinase_XerCD"/>
</dbReference>
<dbReference type="PANTHER" id="PTHR30349">
    <property type="entry name" value="PHAGE INTEGRASE-RELATED"/>
    <property type="match status" value="1"/>
</dbReference>
<dbReference type="GO" id="GO:0015074">
    <property type="term" value="P:DNA integration"/>
    <property type="evidence" value="ECO:0007669"/>
    <property type="project" value="InterPro"/>
</dbReference>
<name>A0A5B3FXL1_9BACT</name>